<sequence length="179" mass="19997">MHRAALTAAKLCFLCGVSPCWSFRPSDNDPVLASSTKLPRVCLRTHTGPASAPAAFRCAGRANRRRFVMGNPSARETGRLRRLLGETELEGLFPALHLFERRGRRHTCPVVGNPHAARARVQCTLWNAFVRLVRASREHSLFKEAVRYPPRVVVPLLLPTGAEEGTTGEFYVLLRRELD</sequence>
<dbReference type="EMBL" id="CM023486">
    <property type="protein sequence ID" value="KAH6927875.1"/>
    <property type="molecule type" value="Genomic_DNA"/>
</dbReference>
<accession>A0ACB7S065</accession>
<organism evidence="1 2">
    <name type="scientific">Hyalomma asiaticum</name>
    <name type="common">Tick</name>
    <dbReference type="NCBI Taxonomy" id="266040"/>
    <lineage>
        <taxon>Eukaryota</taxon>
        <taxon>Metazoa</taxon>
        <taxon>Ecdysozoa</taxon>
        <taxon>Arthropoda</taxon>
        <taxon>Chelicerata</taxon>
        <taxon>Arachnida</taxon>
        <taxon>Acari</taxon>
        <taxon>Parasitiformes</taxon>
        <taxon>Ixodida</taxon>
        <taxon>Ixodoidea</taxon>
        <taxon>Ixodidae</taxon>
        <taxon>Hyalomminae</taxon>
        <taxon>Hyalomma</taxon>
    </lineage>
</organism>
<proteinExistence type="predicted"/>
<gene>
    <name evidence="1" type="ORF">HPB50_009764</name>
</gene>
<reference evidence="1" key="1">
    <citation type="submission" date="2020-05" db="EMBL/GenBank/DDBJ databases">
        <title>Large-scale comparative analyses of tick genomes elucidate their genetic diversity and vector capacities.</title>
        <authorList>
            <person name="Jia N."/>
            <person name="Wang J."/>
            <person name="Shi W."/>
            <person name="Du L."/>
            <person name="Sun Y."/>
            <person name="Zhan W."/>
            <person name="Jiang J."/>
            <person name="Wang Q."/>
            <person name="Zhang B."/>
            <person name="Ji P."/>
            <person name="Sakyi L.B."/>
            <person name="Cui X."/>
            <person name="Yuan T."/>
            <person name="Jiang B."/>
            <person name="Yang W."/>
            <person name="Lam T.T.-Y."/>
            <person name="Chang Q."/>
            <person name="Ding S."/>
            <person name="Wang X."/>
            <person name="Zhu J."/>
            <person name="Ruan X."/>
            <person name="Zhao L."/>
            <person name="Wei J."/>
            <person name="Que T."/>
            <person name="Du C."/>
            <person name="Cheng J."/>
            <person name="Dai P."/>
            <person name="Han X."/>
            <person name="Huang E."/>
            <person name="Gao Y."/>
            <person name="Liu J."/>
            <person name="Shao H."/>
            <person name="Ye R."/>
            <person name="Li L."/>
            <person name="Wei W."/>
            <person name="Wang X."/>
            <person name="Wang C."/>
            <person name="Yang T."/>
            <person name="Huo Q."/>
            <person name="Li W."/>
            <person name="Guo W."/>
            <person name="Chen H."/>
            <person name="Zhou L."/>
            <person name="Ni X."/>
            <person name="Tian J."/>
            <person name="Zhou Y."/>
            <person name="Sheng Y."/>
            <person name="Liu T."/>
            <person name="Pan Y."/>
            <person name="Xia L."/>
            <person name="Li J."/>
            <person name="Zhao F."/>
            <person name="Cao W."/>
        </authorList>
    </citation>
    <scope>NUCLEOTIDE SEQUENCE</scope>
    <source>
        <strain evidence="1">Hyas-2018</strain>
    </source>
</reference>
<dbReference type="Proteomes" id="UP000821845">
    <property type="component" value="Chromosome 6"/>
</dbReference>
<evidence type="ECO:0000313" key="2">
    <source>
        <dbReference type="Proteomes" id="UP000821845"/>
    </source>
</evidence>
<evidence type="ECO:0000313" key="1">
    <source>
        <dbReference type="EMBL" id="KAH6927875.1"/>
    </source>
</evidence>
<keyword evidence="2" id="KW-1185">Reference proteome</keyword>
<comment type="caution">
    <text evidence="1">The sequence shown here is derived from an EMBL/GenBank/DDBJ whole genome shotgun (WGS) entry which is preliminary data.</text>
</comment>
<name>A0ACB7S065_HYAAI</name>
<protein>
    <submittedName>
        <fullName evidence="1">Uncharacterized protein</fullName>
    </submittedName>
</protein>